<dbReference type="Proteomes" id="UP000828390">
    <property type="component" value="Unassembled WGS sequence"/>
</dbReference>
<reference evidence="1" key="1">
    <citation type="journal article" date="2019" name="bioRxiv">
        <title>The Genome of the Zebra Mussel, Dreissena polymorpha: A Resource for Invasive Species Research.</title>
        <authorList>
            <person name="McCartney M.A."/>
            <person name="Auch B."/>
            <person name="Kono T."/>
            <person name="Mallez S."/>
            <person name="Zhang Y."/>
            <person name="Obille A."/>
            <person name="Becker A."/>
            <person name="Abrahante J.E."/>
            <person name="Garbe J."/>
            <person name="Badalamenti J.P."/>
            <person name="Herman A."/>
            <person name="Mangelson H."/>
            <person name="Liachko I."/>
            <person name="Sullivan S."/>
            <person name="Sone E.D."/>
            <person name="Koren S."/>
            <person name="Silverstein K.A.T."/>
            <person name="Beckman K.B."/>
            <person name="Gohl D.M."/>
        </authorList>
    </citation>
    <scope>NUCLEOTIDE SEQUENCE</scope>
    <source>
        <strain evidence="1">Duluth1</strain>
        <tissue evidence="1">Whole animal</tissue>
    </source>
</reference>
<proteinExistence type="predicted"/>
<comment type="caution">
    <text evidence="1">The sequence shown here is derived from an EMBL/GenBank/DDBJ whole genome shotgun (WGS) entry which is preliminary data.</text>
</comment>
<evidence type="ECO:0000313" key="1">
    <source>
        <dbReference type="EMBL" id="KAH3852689.1"/>
    </source>
</evidence>
<name>A0A9D4R2M7_DREPO</name>
<gene>
    <name evidence="1" type="ORF">DPMN_095202</name>
</gene>
<evidence type="ECO:0000313" key="2">
    <source>
        <dbReference type="Proteomes" id="UP000828390"/>
    </source>
</evidence>
<reference evidence="1" key="2">
    <citation type="submission" date="2020-11" db="EMBL/GenBank/DDBJ databases">
        <authorList>
            <person name="McCartney M.A."/>
            <person name="Auch B."/>
            <person name="Kono T."/>
            <person name="Mallez S."/>
            <person name="Becker A."/>
            <person name="Gohl D.M."/>
            <person name="Silverstein K.A.T."/>
            <person name="Koren S."/>
            <person name="Bechman K.B."/>
            <person name="Herman A."/>
            <person name="Abrahante J.E."/>
            <person name="Garbe J."/>
        </authorList>
    </citation>
    <scope>NUCLEOTIDE SEQUENCE</scope>
    <source>
        <strain evidence="1">Duluth1</strain>
        <tissue evidence="1">Whole animal</tissue>
    </source>
</reference>
<protein>
    <submittedName>
        <fullName evidence="1">Uncharacterized protein</fullName>
    </submittedName>
</protein>
<keyword evidence="2" id="KW-1185">Reference proteome</keyword>
<dbReference type="AlphaFoldDB" id="A0A9D4R2M7"/>
<dbReference type="EMBL" id="JAIWYP010000003">
    <property type="protein sequence ID" value="KAH3852689.1"/>
    <property type="molecule type" value="Genomic_DNA"/>
</dbReference>
<sequence length="138" mass="15854">MMMMMMMMIDVIDDDDDDDVMIVGYGKGYGRQLLSFAFYPKSIARTLHWTLAPRDRRAKHKNHRQYARAEEIMARTDGRTDGGDNHIMPPLQFGARSNILVGSIGLFSEEERVVRRAQKRKQNERAAVDKLAMSGVFM</sequence>
<organism evidence="1 2">
    <name type="scientific">Dreissena polymorpha</name>
    <name type="common">Zebra mussel</name>
    <name type="synonym">Mytilus polymorpha</name>
    <dbReference type="NCBI Taxonomy" id="45954"/>
    <lineage>
        <taxon>Eukaryota</taxon>
        <taxon>Metazoa</taxon>
        <taxon>Spiralia</taxon>
        <taxon>Lophotrochozoa</taxon>
        <taxon>Mollusca</taxon>
        <taxon>Bivalvia</taxon>
        <taxon>Autobranchia</taxon>
        <taxon>Heteroconchia</taxon>
        <taxon>Euheterodonta</taxon>
        <taxon>Imparidentia</taxon>
        <taxon>Neoheterodontei</taxon>
        <taxon>Myida</taxon>
        <taxon>Dreissenoidea</taxon>
        <taxon>Dreissenidae</taxon>
        <taxon>Dreissena</taxon>
    </lineage>
</organism>
<accession>A0A9D4R2M7</accession>